<evidence type="ECO:0000256" key="3">
    <source>
        <dbReference type="ARBA" id="ARBA00022722"/>
    </source>
</evidence>
<dbReference type="Gene3D" id="3.10.10.10">
    <property type="entry name" value="HIV Type 1 Reverse Transcriptase, subunit A, domain 1"/>
    <property type="match status" value="2"/>
</dbReference>
<evidence type="ECO:0000313" key="8">
    <source>
        <dbReference type="Proteomes" id="UP001152795"/>
    </source>
</evidence>
<dbReference type="OrthoDB" id="415724at2759"/>
<dbReference type="PROSITE" id="PS50878">
    <property type="entry name" value="RT_POL"/>
    <property type="match status" value="1"/>
</dbReference>
<gene>
    <name evidence="7" type="ORF">PACLA_8A024355</name>
</gene>
<dbReference type="SUPFAM" id="SSF56672">
    <property type="entry name" value="DNA/RNA polymerases"/>
    <property type="match status" value="1"/>
</dbReference>
<dbReference type="GO" id="GO:0004519">
    <property type="term" value="F:endonuclease activity"/>
    <property type="evidence" value="ECO:0007669"/>
    <property type="project" value="UniProtKB-KW"/>
</dbReference>
<sequence length="443" mass="50866">MLKDECHSFAGNDEDIGYIKDLELEINLTTNEPVQKNYVSVARPLYPEVKQYIEDLLNNEFIRESKSAYSSPVGKAYHQGFVKPSCRPLTAFVTPWGLYEWVRIPFGLMNAPASFQRFMEQCLGELRDGIAVPYLDDVIVFSRTLDEHVEHLRTVLRCLREHGVKLKQRKCILFKREVTFLDSAVASLKNNTLHTIGDLRKMLGLLSYYRRYVPNFARKAKPLYDLVTQAAITDPCHDQEKVMAYPDYQKPYIVHTDASKDGLENIEIEFLALKWAITDHFRDYLYYAPEFTVYTDNNPLTYVLTSARLNATGLRWIGELADFKFNIRYRPGKLNGDADALSSMPMNIDDYMKTCSEEVNRDAFQATVCGAKVQVEQFQTPLLLPPEITRADVSLNQASINLKTAKNDDADIDHVIALKIANTYLSPHERKQESHTVQQLLRE</sequence>
<proteinExistence type="predicted"/>
<keyword evidence="3" id="KW-0540">Nuclease</keyword>
<dbReference type="PANTHER" id="PTHR37984">
    <property type="entry name" value="PROTEIN CBG26694"/>
    <property type="match status" value="1"/>
</dbReference>
<dbReference type="Gene3D" id="3.30.70.270">
    <property type="match status" value="2"/>
</dbReference>
<dbReference type="AlphaFoldDB" id="A0A7D9KZM5"/>
<dbReference type="InterPro" id="IPR043128">
    <property type="entry name" value="Rev_trsase/Diguanyl_cyclase"/>
</dbReference>
<evidence type="ECO:0000256" key="5">
    <source>
        <dbReference type="ARBA" id="ARBA00022801"/>
    </source>
</evidence>
<keyword evidence="4" id="KW-0255">Endonuclease</keyword>
<evidence type="ECO:0000256" key="4">
    <source>
        <dbReference type="ARBA" id="ARBA00022759"/>
    </source>
</evidence>
<dbReference type="Pfam" id="PF17917">
    <property type="entry name" value="RT_RNaseH"/>
    <property type="match status" value="1"/>
</dbReference>
<dbReference type="InterPro" id="IPR000477">
    <property type="entry name" value="RT_dom"/>
</dbReference>
<dbReference type="Pfam" id="PF00078">
    <property type="entry name" value="RVT_1"/>
    <property type="match status" value="1"/>
</dbReference>
<dbReference type="GO" id="GO:0003964">
    <property type="term" value="F:RNA-directed DNA polymerase activity"/>
    <property type="evidence" value="ECO:0007669"/>
    <property type="project" value="UniProtKB-KW"/>
</dbReference>
<dbReference type="InterPro" id="IPR041373">
    <property type="entry name" value="RT_RNaseH"/>
</dbReference>
<accession>A0A7D9KZM5</accession>
<dbReference type="InterPro" id="IPR050951">
    <property type="entry name" value="Retrovirus_Pol_polyprotein"/>
</dbReference>
<keyword evidence="8" id="KW-1185">Reference proteome</keyword>
<keyword evidence="5" id="KW-0378">Hydrolase</keyword>
<evidence type="ECO:0000256" key="6">
    <source>
        <dbReference type="ARBA" id="ARBA00022918"/>
    </source>
</evidence>
<dbReference type="InterPro" id="IPR043502">
    <property type="entry name" value="DNA/RNA_pol_sf"/>
</dbReference>
<dbReference type="EMBL" id="CACRXK020012629">
    <property type="protein sequence ID" value="CAB4023693.1"/>
    <property type="molecule type" value="Genomic_DNA"/>
</dbReference>
<name>A0A7D9KZM5_PARCT</name>
<dbReference type="PANTHER" id="PTHR37984:SF5">
    <property type="entry name" value="PROTEIN NYNRIN-LIKE"/>
    <property type="match status" value="1"/>
</dbReference>
<dbReference type="CDD" id="cd01647">
    <property type="entry name" value="RT_LTR"/>
    <property type="match status" value="1"/>
</dbReference>
<comment type="caution">
    <text evidence="7">The sequence shown here is derived from an EMBL/GenBank/DDBJ whole genome shotgun (WGS) entry which is preliminary data.</text>
</comment>
<keyword evidence="2" id="KW-0548">Nucleotidyltransferase</keyword>
<dbReference type="GO" id="GO:0016787">
    <property type="term" value="F:hydrolase activity"/>
    <property type="evidence" value="ECO:0007669"/>
    <property type="project" value="UniProtKB-KW"/>
</dbReference>
<keyword evidence="6" id="KW-0695">RNA-directed DNA polymerase</keyword>
<organism evidence="7 8">
    <name type="scientific">Paramuricea clavata</name>
    <name type="common">Red gorgonian</name>
    <name type="synonym">Violescent sea-whip</name>
    <dbReference type="NCBI Taxonomy" id="317549"/>
    <lineage>
        <taxon>Eukaryota</taxon>
        <taxon>Metazoa</taxon>
        <taxon>Cnidaria</taxon>
        <taxon>Anthozoa</taxon>
        <taxon>Octocorallia</taxon>
        <taxon>Malacalcyonacea</taxon>
        <taxon>Plexauridae</taxon>
        <taxon>Paramuricea</taxon>
    </lineage>
</organism>
<keyword evidence="1" id="KW-0808">Transferase</keyword>
<reference evidence="7" key="1">
    <citation type="submission" date="2020-04" db="EMBL/GenBank/DDBJ databases">
        <authorList>
            <person name="Alioto T."/>
            <person name="Alioto T."/>
            <person name="Gomez Garrido J."/>
        </authorList>
    </citation>
    <scope>NUCLEOTIDE SEQUENCE</scope>
    <source>
        <strain evidence="7">A484AB</strain>
    </source>
</reference>
<protein>
    <submittedName>
        <fullName evidence="7">Uncharacterized protein</fullName>
    </submittedName>
</protein>
<evidence type="ECO:0000256" key="2">
    <source>
        <dbReference type="ARBA" id="ARBA00022695"/>
    </source>
</evidence>
<evidence type="ECO:0000256" key="1">
    <source>
        <dbReference type="ARBA" id="ARBA00022679"/>
    </source>
</evidence>
<evidence type="ECO:0000313" key="7">
    <source>
        <dbReference type="EMBL" id="CAB4023693.1"/>
    </source>
</evidence>
<dbReference type="Proteomes" id="UP001152795">
    <property type="component" value="Unassembled WGS sequence"/>
</dbReference>
<dbReference type="FunFam" id="3.30.70.270:FF:000003">
    <property type="entry name" value="Transposon Ty3-G Gag-Pol polyprotein"/>
    <property type="match status" value="1"/>
</dbReference>